<proteinExistence type="predicted"/>
<accession>A0A645E8M3</accession>
<reference evidence="1" key="1">
    <citation type="submission" date="2019-08" db="EMBL/GenBank/DDBJ databases">
        <authorList>
            <person name="Kucharzyk K."/>
            <person name="Murdoch R.W."/>
            <person name="Higgins S."/>
            <person name="Loffler F."/>
        </authorList>
    </citation>
    <scope>NUCLEOTIDE SEQUENCE</scope>
</reference>
<protein>
    <submittedName>
        <fullName evidence="1">Uncharacterized protein</fullName>
    </submittedName>
</protein>
<name>A0A645E8M3_9ZZZZ</name>
<dbReference type="EMBL" id="VSSQ01044425">
    <property type="protein sequence ID" value="MPM98247.1"/>
    <property type="molecule type" value="Genomic_DNA"/>
</dbReference>
<evidence type="ECO:0000313" key="1">
    <source>
        <dbReference type="EMBL" id="MPM98247.1"/>
    </source>
</evidence>
<sequence length="41" mass="4975">MKAVILQEALRIEEPQYQFMMQSKGDIRELHLQPQETMEQR</sequence>
<comment type="caution">
    <text evidence="1">The sequence shown here is derived from an EMBL/GenBank/DDBJ whole genome shotgun (WGS) entry which is preliminary data.</text>
</comment>
<organism evidence="1">
    <name type="scientific">bioreactor metagenome</name>
    <dbReference type="NCBI Taxonomy" id="1076179"/>
    <lineage>
        <taxon>unclassified sequences</taxon>
        <taxon>metagenomes</taxon>
        <taxon>ecological metagenomes</taxon>
    </lineage>
</organism>
<gene>
    <name evidence="1" type="ORF">SDC9_145432</name>
</gene>
<dbReference type="AlphaFoldDB" id="A0A645E8M3"/>